<comment type="caution">
    <text evidence="1">The sequence shown here is derived from an EMBL/GenBank/DDBJ whole genome shotgun (WGS) entry which is preliminary data.</text>
</comment>
<reference evidence="2" key="1">
    <citation type="journal article" date="2018" name="Front. Microbiol.">
        <title>Genome-Based Analysis Reveals the Taxonomy and Diversity of the Family Idiomarinaceae.</title>
        <authorList>
            <person name="Liu Y."/>
            <person name="Lai Q."/>
            <person name="Shao Z."/>
        </authorList>
    </citation>
    <scope>NUCLEOTIDE SEQUENCE [LARGE SCALE GENOMIC DNA]</scope>
    <source>
        <strain evidence="2">c121</strain>
    </source>
</reference>
<proteinExistence type="predicted"/>
<evidence type="ECO:0000313" key="2">
    <source>
        <dbReference type="Proteomes" id="UP000287022"/>
    </source>
</evidence>
<protein>
    <submittedName>
        <fullName evidence="1">Uncharacterized protein</fullName>
    </submittedName>
</protein>
<name>A0A432YZJ1_9GAMM</name>
<dbReference type="RefSeq" id="WP_026861035.1">
    <property type="nucleotide sequence ID" value="NZ_JAHVIQ010000006.1"/>
</dbReference>
<organism evidence="1 2">
    <name type="scientific">Pseudidiomarina sediminum</name>
    <dbReference type="NCBI Taxonomy" id="431675"/>
    <lineage>
        <taxon>Bacteria</taxon>
        <taxon>Pseudomonadati</taxon>
        <taxon>Pseudomonadota</taxon>
        <taxon>Gammaproteobacteria</taxon>
        <taxon>Alteromonadales</taxon>
        <taxon>Idiomarinaceae</taxon>
        <taxon>Pseudidiomarina</taxon>
    </lineage>
</organism>
<gene>
    <name evidence="1" type="ORF">CWI80_11960</name>
</gene>
<sequence>MRCKGYTAAWLLPILAALMVLLLGAMQRGVEVRESWYQQNIADNMAVSAAVLMAREMNLLAITNRALLANELSIAQVVGIASWYQMMKDVADRSAIISAWIPYLNSITSTIARIVRRMERPLNQVLQGVIYFQQAITTALRATQWYARLAFAMEIPRTLSQIYQQHGQQGDAWQLLHAPGIVPAPWLWWTFIPPQRSGNDAGLSQRLMHASLDAFSAKRSYPWFDLIGLELAKAGGARLVVDDAGAWHWQGIDTVSLHVRGLLDSTELAVGDGASYLGDQIQRIEVEHFGGSAATNPTATEWAADSQLAMGRYATTFSYFNRPQLAPEDWPKVIVRLPQATAKAGVFYSRPQRWFARRDEQLEQANLFNALWQERLESLTLRDRTMLSLFKSEAPHG</sequence>
<evidence type="ECO:0000313" key="1">
    <source>
        <dbReference type="EMBL" id="RUO69352.1"/>
    </source>
</evidence>
<dbReference type="STRING" id="1122124.GCA_000423165_02347"/>
<dbReference type="Proteomes" id="UP000287022">
    <property type="component" value="Unassembled WGS sequence"/>
</dbReference>
<accession>A0A432YZJ1</accession>
<dbReference type="AlphaFoldDB" id="A0A432YZJ1"/>
<dbReference type="EMBL" id="PIQE01000005">
    <property type="protein sequence ID" value="RUO69352.1"/>
    <property type="molecule type" value="Genomic_DNA"/>
</dbReference>
<keyword evidence="2" id="KW-1185">Reference proteome</keyword>